<name>A0A6J6J8Z3_9ZZZZ</name>
<feature type="region of interest" description="Disordered" evidence="1">
    <location>
        <begin position="1"/>
        <end position="70"/>
    </location>
</feature>
<sequence length="70" mass="6986">MRAARSRATGVASYGGTQPSRIFDPAVDGMSSVHSTSLTATGMPASELSDTPPARAASTSSAIVSALSET</sequence>
<evidence type="ECO:0000256" key="1">
    <source>
        <dbReference type="SAM" id="MobiDB-lite"/>
    </source>
</evidence>
<dbReference type="EMBL" id="CAEZVJ010000109">
    <property type="protein sequence ID" value="CAB4633492.1"/>
    <property type="molecule type" value="Genomic_DNA"/>
</dbReference>
<reference evidence="2" key="1">
    <citation type="submission" date="2020-05" db="EMBL/GenBank/DDBJ databases">
        <authorList>
            <person name="Chiriac C."/>
            <person name="Salcher M."/>
            <person name="Ghai R."/>
            <person name="Kavagutti S V."/>
        </authorList>
    </citation>
    <scope>NUCLEOTIDE SEQUENCE</scope>
</reference>
<organism evidence="2">
    <name type="scientific">freshwater metagenome</name>
    <dbReference type="NCBI Taxonomy" id="449393"/>
    <lineage>
        <taxon>unclassified sequences</taxon>
        <taxon>metagenomes</taxon>
        <taxon>ecological metagenomes</taxon>
    </lineage>
</organism>
<dbReference type="AlphaFoldDB" id="A0A6J6J8Z3"/>
<proteinExistence type="predicted"/>
<feature type="compositionally biased region" description="Low complexity" evidence="1">
    <location>
        <begin position="49"/>
        <end position="62"/>
    </location>
</feature>
<evidence type="ECO:0000313" key="2">
    <source>
        <dbReference type="EMBL" id="CAB4633492.1"/>
    </source>
</evidence>
<protein>
    <submittedName>
        <fullName evidence="2">Unannotated protein</fullName>
    </submittedName>
</protein>
<gene>
    <name evidence="2" type="ORF">UFOPK1961_00918</name>
</gene>
<accession>A0A6J6J8Z3</accession>